<evidence type="ECO:0000313" key="1">
    <source>
        <dbReference type="Ensembl" id="ENSCCEP00000027400.1"/>
    </source>
</evidence>
<proteinExistence type="predicted"/>
<sequence>MKARQPAGPSTDSYSMMSYSDTVSSSSSHFTATTVSSARERLLWLIDLMEVGAGSVCVGRGRTGWPGGVTAPAPRVTRVCCSSLSLHRAAPAPSPWCCKAQLEPDPRTPRGWGFWREQQSWRLADPTLPSLPCLRCSTPAKNHRAQNGLG</sequence>
<reference evidence="1" key="2">
    <citation type="submission" date="2025-09" db="UniProtKB">
        <authorList>
            <consortium name="Ensembl"/>
        </authorList>
    </citation>
    <scope>IDENTIFICATION</scope>
</reference>
<name>A0A8C0VTC1_CYACU</name>
<protein>
    <submittedName>
        <fullName evidence="1">Whirlin</fullName>
    </submittedName>
</protein>
<dbReference type="Proteomes" id="UP000694410">
    <property type="component" value="Unplaced"/>
</dbReference>
<dbReference type="AlphaFoldDB" id="A0A8C0VTC1"/>
<dbReference type="Ensembl" id="ENSCCET00000040619.1">
    <property type="protein sequence ID" value="ENSCCEP00000027400.1"/>
    <property type="gene ID" value="ENSCCEG00000023922.1"/>
</dbReference>
<organism evidence="1 2">
    <name type="scientific">Cyanistes caeruleus</name>
    <name type="common">Eurasian blue tit</name>
    <name type="synonym">Parus caeruleus</name>
    <dbReference type="NCBI Taxonomy" id="156563"/>
    <lineage>
        <taxon>Eukaryota</taxon>
        <taxon>Metazoa</taxon>
        <taxon>Chordata</taxon>
        <taxon>Craniata</taxon>
        <taxon>Vertebrata</taxon>
        <taxon>Euteleostomi</taxon>
        <taxon>Archelosauria</taxon>
        <taxon>Archosauria</taxon>
        <taxon>Dinosauria</taxon>
        <taxon>Saurischia</taxon>
        <taxon>Theropoda</taxon>
        <taxon>Coelurosauria</taxon>
        <taxon>Aves</taxon>
        <taxon>Neognathae</taxon>
        <taxon>Neoaves</taxon>
        <taxon>Telluraves</taxon>
        <taxon>Australaves</taxon>
        <taxon>Passeriformes</taxon>
        <taxon>Paridae</taxon>
        <taxon>Cyanistes</taxon>
    </lineage>
</organism>
<accession>A0A8C0VTC1</accession>
<reference evidence="1" key="1">
    <citation type="submission" date="2025-08" db="UniProtKB">
        <authorList>
            <consortium name="Ensembl"/>
        </authorList>
    </citation>
    <scope>IDENTIFICATION</scope>
</reference>
<keyword evidence="2" id="KW-1185">Reference proteome</keyword>
<evidence type="ECO:0000313" key="2">
    <source>
        <dbReference type="Proteomes" id="UP000694410"/>
    </source>
</evidence>